<comment type="similarity">
    <text evidence="6">Belongs to the HDDC2 family.</text>
</comment>
<dbReference type="AlphaFoldDB" id="A0A9P4MDH8"/>
<evidence type="ECO:0000256" key="12">
    <source>
        <dbReference type="ARBA" id="ARBA00023285"/>
    </source>
</evidence>
<dbReference type="Pfam" id="PF13023">
    <property type="entry name" value="HD_3"/>
    <property type="match status" value="1"/>
</dbReference>
<dbReference type="SMART" id="SM00471">
    <property type="entry name" value="HDc"/>
    <property type="match status" value="1"/>
</dbReference>
<dbReference type="InterPro" id="IPR003607">
    <property type="entry name" value="HD/PDEase_dom"/>
</dbReference>
<keyword evidence="12" id="KW-0170">Cobalt</keyword>
<evidence type="ECO:0000256" key="11">
    <source>
        <dbReference type="ARBA" id="ARBA00022842"/>
    </source>
</evidence>
<keyword evidence="9" id="KW-0479">Metal-binding</keyword>
<dbReference type="GO" id="GO:0009159">
    <property type="term" value="P:deoxyribonucleoside monophosphate catabolic process"/>
    <property type="evidence" value="ECO:0007669"/>
    <property type="project" value="UniProtKB-ARBA"/>
</dbReference>
<keyword evidence="16" id="KW-1185">Reference proteome</keyword>
<evidence type="ECO:0000256" key="4">
    <source>
        <dbReference type="ARBA" id="ARBA00001946"/>
    </source>
</evidence>
<keyword evidence="10" id="KW-0378">Hydrolase</keyword>
<evidence type="ECO:0000256" key="8">
    <source>
        <dbReference type="ARBA" id="ARBA00012964"/>
    </source>
</evidence>
<dbReference type="GO" id="GO:0046872">
    <property type="term" value="F:metal ion binding"/>
    <property type="evidence" value="ECO:0007669"/>
    <property type="project" value="UniProtKB-KW"/>
</dbReference>
<keyword evidence="11" id="KW-0460">Magnesium</keyword>
<evidence type="ECO:0000313" key="15">
    <source>
        <dbReference type="EMBL" id="KAF2149970.1"/>
    </source>
</evidence>
<evidence type="ECO:0000256" key="1">
    <source>
        <dbReference type="ARBA" id="ARBA00001638"/>
    </source>
</evidence>
<evidence type="ECO:0000256" key="10">
    <source>
        <dbReference type="ARBA" id="ARBA00022801"/>
    </source>
</evidence>
<gene>
    <name evidence="15" type="ORF">K461DRAFT_245243</name>
</gene>
<feature type="domain" description="HD/PDEase" evidence="14">
    <location>
        <begin position="79"/>
        <end position="202"/>
    </location>
</feature>
<dbReference type="GO" id="GO:0002953">
    <property type="term" value="F:5'-deoxynucleotidase activity"/>
    <property type="evidence" value="ECO:0007669"/>
    <property type="project" value="UniProtKB-EC"/>
</dbReference>
<protein>
    <recommendedName>
        <fullName evidence="8">5'-deoxynucleotidase</fullName>
        <ecNumber evidence="8">3.1.3.89</ecNumber>
    </recommendedName>
</protein>
<dbReference type="GO" id="GO:0005737">
    <property type="term" value="C:cytoplasm"/>
    <property type="evidence" value="ECO:0007669"/>
    <property type="project" value="TreeGrafter"/>
</dbReference>
<feature type="compositionally biased region" description="Polar residues" evidence="13">
    <location>
        <begin position="34"/>
        <end position="44"/>
    </location>
</feature>
<evidence type="ECO:0000256" key="6">
    <source>
        <dbReference type="ARBA" id="ARBA00009999"/>
    </source>
</evidence>
<reference evidence="15" key="1">
    <citation type="journal article" date="2020" name="Stud. Mycol.">
        <title>101 Dothideomycetes genomes: a test case for predicting lifestyles and emergence of pathogens.</title>
        <authorList>
            <person name="Haridas S."/>
            <person name="Albert R."/>
            <person name="Binder M."/>
            <person name="Bloem J."/>
            <person name="Labutti K."/>
            <person name="Salamov A."/>
            <person name="Andreopoulos B."/>
            <person name="Baker S."/>
            <person name="Barry K."/>
            <person name="Bills G."/>
            <person name="Bluhm B."/>
            <person name="Cannon C."/>
            <person name="Castanera R."/>
            <person name="Culley D."/>
            <person name="Daum C."/>
            <person name="Ezra D."/>
            <person name="Gonzalez J."/>
            <person name="Henrissat B."/>
            <person name="Kuo A."/>
            <person name="Liang C."/>
            <person name="Lipzen A."/>
            <person name="Lutzoni F."/>
            <person name="Magnuson J."/>
            <person name="Mondo S."/>
            <person name="Nolan M."/>
            <person name="Ohm R."/>
            <person name="Pangilinan J."/>
            <person name="Park H.-J."/>
            <person name="Ramirez L."/>
            <person name="Alfaro M."/>
            <person name="Sun H."/>
            <person name="Tritt A."/>
            <person name="Yoshinaga Y."/>
            <person name="Zwiers L.-H."/>
            <person name="Turgeon B."/>
            <person name="Goodwin S."/>
            <person name="Spatafora J."/>
            <person name="Crous P."/>
            <person name="Grigoriev I."/>
        </authorList>
    </citation>
    <scope>NUCLEOTIDE SEQUENCE</scope>
    <source>
        <strain evidence="15">CBS 260.36</strain>
    </source>
</reference>
<comment type="caution">
    <text evidence="15">The sequence shown here is derived from an EMBL/GenBank/DDBJ whole genome shotgun (WGS) entry which is preliminary data.</text>
</comment>
<name>A0A9P4MDH8_9PEZI</name>
<comment type="cofactor">
    <cofactor evidence="2">
        <name>Mn(2+)</name>
        <dbReference type="ChEBI" id="CHEBI:29035"/>
    </cofactor>
</comment>
<evidence type="ECO:0000256" key="7">
    <source>
        <dbReference type="ARBA" id="ARBA00011738"/>
    </source>
</evidence>
<dbReference type="InterPro" id="IPR006674">
    <property type="entry name" value="HD_domain"/>
</dbReference>
<organism evidence="15 16">
    <name type="scientific">Myriangium duriaei CBS 260.36</name>
    <dbReference type="NCBI Taxonomy" id="1168546"/>
    <lineage>
        <taxon>Eukaryota</taxon>
        <taxon>Fungi</taxon>
        <taxon>Dikarya</taxon>
        <taxon>Ascomycota</taxon>
        <taxon>Pezizomycotina</taxon>
        <taxon>Dothideomycetes</taxon>
        <taxon>Dothideomycetidae</taxon>
        <taxon>Myriangiales</taxon>
        <taxon>Myriangiaceae</taxon>
        <taxon>Myriangium</taxon>
    </lineage>
</organism>
<evidence type="ECO:0000256" key="5">
    <source>
        <dbReference type="ARBA" id="ARBA00004074"/>
    </source>
</evidence>
<dbReference type="Gene3D" id="1.10.3210.10">
    <property type="entry name" value="Hypothetical protein af1432"/>
    <property type="match status" value="1"/>
</dbReference>
<evidence type="ECO:0000259" key="14">
    <source>
        <dbReference type="SMART" id="SM00471"/>
    </source>
</evidence>
<proteinExistence type="inferred from homology"/>
<evidence type="ECO:0000256" key="9">
    <source>
        <dbReference type="ARBA" id="ARBA00022723"/>
    </source>
</evidence>
<accession>A0A9P4MDH8</accession>
<comment type="cofactor">
    <cofactor evidence="4">
        <name>Mg(2+)</name>
        <dbReference type="ChEBI" id="CHEBI:18420"/>
    </cofactor>
</comment>
<dbReference type="EC" id="3.1.3.89" evidence="8"/>
<dbReference type="InterPro" id="IPR039356">
    <property type="entry name" value="YfbR/HDDC2"/>
</dbReference>
<feature type="region of interest" description="Disordered" evidence="13">
    <location>
        <begin position="1"/>
        <end position="54"/>
    </location>
</feature>
<comment type="cofactor">
    <cofactor evidence="3">
        <name>Co(2+)</name>
        <dbReference type="ChEBI" id="CHEBI:48828"/>
    </cofactor>
</comment>
<comment type="catalytic activity">
    <reaction evidence="1">
        <text>a 2'-deoxyribonucleoside 5'-phosphate + H2O = a 2'-deoxyribonucleoside + phosphate</text>
        <dbReference type="Rhea" id="RHEA:36167"/>
        <dbReference type="ChEBI" id="CHEBI:15377"/>
        <dbReference type="ChEBI" id="CHEBI:18274"/>
        <dbReference type="ChEBI" id="CHEBI:43474"/>
        <dbReference type="ChEBI" id="CHEBI:65317"/>
        <dbReference type="EC" id="3.1.3.89"/>
    </reaction>
</comment>
<dbReference type="SUPFAM" id="SSF109604">
    <property type="entry name" value="HD-domain/PDEase-like"/>
    <property type="match status" value="1"/>
</dbReference>
<dbReference type="EMBL" id="ML996090">
    <property type="protein sequence ID" value="KAF2149970.1"/>
    <property type="molecule type" value="Genomic_DNA"/>
</dbReference>
<evidence type="ECO:0000313" key="16">
    <source>
        <dbReference type="Proteomes" id="UP000799439"/>
    </source>
</evidence>
<dbReference type="FunFam" id="1.10.3210.10:FF:000011">
    <property type="entry name" value="HD domain-containing protein 2"/>
    <property type="match status" value="1"/>
</dbReference>
<dbReference type="PANTHER" id="PTHR11845:SF13">
    <property type="entry name" value="5'-DEOXYNUCLEOTIDASE HDDC2"/>
    <property type="match status" value="1"/>
</dbReference>
<evidence type="ECO:0000256" key="3">
    <source>
        <dbReference type="ARBA" id="ARBA00001941"/>
    </source>
</evidence>
<evidence type="ECO:0000256" key="2">
    <source>
        <dbReference type="ARBA" id="ARBA00001936"/>
    </source>
</evidence>
<comment type="function">
    <text evidence="5">Catalyzes the dephosphorylation of the nucleoside 5'-monophosphates deoxyadenosine monophosphate (dAMP), deoxycytidine monophosphate (dCMP), deoxyguanosine monophosphate (dGMP) and deoxythymidine monophosphate (dTMP).</text>
</comment>
<dbReference type="PANTHER" id="PTHR11845">
    <property type="entry name" value="5'-DEOXYNUCLEOTIDASE HDDC2"/>
    <property type="match status" value="1"/>
</dbReference>
<dbReference type="OrthoDB" id="10254258at2759"/>
<comment type="subunit">
    <text evidence="7">Homodimer.</text>
</comment>
<feature type="compositionally biased region" description="Low complexity" evidence="13">
    <location>
        <begin position="45"/>
        <end position="54"/>
    </location>
</feature>
<evidence type="ECO:0000256" key="13">
    <source>
        <dbReference type="SAM" id="MobiDB-lite"/>
    </source>
</evidence>
<dbReference type="Proteomes" id="UP000799439">
    <property type="component" value="Unassembled WGS sequence"/>
</dbReference>
<sequence>MMAPGLVENAVETNESPKPDSGILKAEEAKQARWTPQTVLSTMRPQPQTQSSSPVPFFHLLERLKTTKREGWRRFGISHGESIGDHMYRMSILTMLCPAELSRRLNVPHCTKMALVHDMAEALVGDITPVDGVVKSEKSRRETETMEYICKGLLGNVGGGLAGEDIRKVWQEYEDNETLEAKFVHDVDKMELLLQMLEYERSHEGRIDLSEFSWVAQRIELPEVKEWCDQVLKDRDEYWNEIGKSPHHSPLKGKTQE</sequence>